<feature type="chain" id="PRO_5043123741" description="Protein Wnt" evidence="11">
    <location>
        <begin position="20"/>
        <end position="354"/>
    </location>
</feature>
<dbReference type="STRING" id="6290.A0A0N4WI55"/>
<keyword evidence="7" id="KW-1015">Disulfide bond</keyword>
<keyword evidence="9" id="KW-0449">Lipoprotein</keyword>
<dbReference type="GO" id="GO:0005125">
    <property type="term" value="F:cytokine activity"/>
    <property type="evidence" value="ECO:0007669"/>
    <property type="project" value="TreeGrafter"/>
</dbReference>
<dbReference type="OrthoDB" id="5945655at2759"/>
<dbReference type="InterPro" id="IPR018161">
    <property type="entry name" value="Wnt_CS"/>
</dbReference>
<keyword evidence="4" id="KW-0964">Secreted</keyword>
<dbReference type="Proteomes" id="UP000268014">
    <property type="component" value="Unassembled WGS sequence"/>
</dbReference>
<keyword evidence="3 10" id="KW-0217">Developmental protein</keyword>
<dbReference type="PANTHER" id="PTHR12027:SF101">
    <property type="entry name" value="PROTEIN WNT-4"/>
    <property type="match status" value="1"/>
</dbReference>
<dbReference type="OMA" id="ECQFQFH"/>
<dbReference type="CDD" id="cd19336">
    <property type="entry name" value="Wnt_Wnt4"/>
    <property type="match status" value="1"/>
</dbReference>
<dbReference type="GO" id="GO:0005109">
    <property type="term" value="F:frizzled binding"/>
    <property type="evidence" value="ECO:0007669"/>
    <property type="project" value="TreeGrafter"/>
</dbReference>
<organism evidence="14">
    <name type="scientific">Haemonchus placei</name>
    <name type="common">Barber's pole worm</name>
    <dbReference type="NCBI Taxonomy" id="6290"/>
    <lineage>
        <taxon>Eukaryota</taxon>
        <taxon>Metazoa</taxon>
        <taxon>Ecdysozoa</taxon>
        <taxon>Nematoda</taxon>
        <taxon>Chromadorea</taxon>
        <taxon>Rhabditida</taxon>
        <taxon>Rhabditina</taxon>
        <taxon>Rhabditomorpha</taxon>
        <taxon>Strongyloidea</taxon>
        <taxon>Trichostrongylidae</taxon>
        <taxon>Haemonchus</taxon>
    </lineage>
</organism>
<keyword evidence="13" id="KW-1185">Reference proteome</keyword>
<keyword evidence="8" id="KW-0325">Glycoprotein</keyword>
<keyword evidence="5" id="KW-0272">Extracellular matrix</keyword>
<dbReference type="WBParaSite" id="HPLM_0001061801-mRNA-1">
    <property type="protein sequence ID" value="HPLM_0001061801-mRNA-1"/>
    <property type="gene ID" value="HPLM_0001061801"/>
</dbReference>
<dbReference type="GO" id="GO:0045165">
    <property type="term" value="P:cell fate commitment"/>
    <property type="evidence" value="ECO:0007669"/>
    <property type="project" value="TreeGrafter"/>
</dbReference>
<dbReference type="SMART" id="SM00097">
    <property type="entry name" value="WNT1"/>
    <property type="match status" value="1"/>
</dbReference>
<dbReference type="Pfam" id="PF00110">
    <property type="entry name" value="wnt"/>
    <property type="match status" value="1"/>
</dbReference>
<evidence type="ECO:0000313" key="14">
    <source>
        <dbReference type="WBParaSite" id="HPLM_0001061801-mRNA-1"/>
    </source>
</evidence>
<evidence type="ECO:0000256" key="10">
    <source>
        <dbReference type="RuleBase" id="RU003500"/>
    </source>
</evidence>
<evidence type="ECO:0000256" key="11">
    <source>
        <dbReference type="SAM" id="SignalP"/>
    </source>
</evidence>
<reference evidence="12 13" key="2">
    <citation type="submission" date="2018-11" db="EMBL/GenBank/DDBJ databases">
        <authorList>
            <consortium name="Pathogen Informatics"/>
        </authorList>
    </citation>
    <scope>NUCLEOTIDE SEQUENCE [LARGE SCALE GENOMIC DNA]</scope>
    <source>
        <strain evidence="12 13">MHpl1</strain>
    </source>
</reference>
<dbReference type="PANTHER" id="PTHR12027">
    <property type="entry name" value="WNT RELATED"/>
    <property type="match status" value="1"/>
</dbReference>
<reference evidence="14" key="1">
    <citation type="submission" date="2017-02" db="UniProtKB">
        <authorList>
            <consortium name="WormBaseParasite"/>
        </authorList>
    </citation>
    <scope>IDENTIFICATION</scope>
</reference>
<evidence type="ECO:0000256" key="9">
    <source>
        <dbReference type="ARBA" id="ARBA00023288"/>
    </source>
</evidence>
<dbReference type="PRINTS" id="PR01349">
    <property type="entry name" value="WNTPROTEIN"/>
</dbReference>
<dbReference type="GO" id="GO:0005615">
    <property type="term" value="C:extracellular space"/>
    <property type="evidence" value="ECO:0007669"/>
    <property type="project" value="TreeGrafter"/>
</dbReference>
<evidence type="ECO:0000256" key="1">
    <source>
        <dbReference type="ARBA" id="ARBA00004498"/>
    </source>
</evidence>
<dbReference type="GO" id="GO:0000902">
    <property type="term" value="P:cell morphogenesis"/>
    <property type="evidence" value="ECO:0007669"/>
    <property type="project" value="UniProtKB-ARBA"/>
</dbReference>
<dbReference type="EMBL" id="UZAF01017342">
    <property type="protein sequence ID" value="VDO40630.1"/>
    <property type="molecule type" value="Genomic_DNA"/>
</dbReference>
<accession>A0A0N4WI55</accession>
<dbReference type="Gene3D" id="3.30.2460.20">
    <property type="match status" value="1"/>
</dbReference>
<evidence type="ECO:0000256" key="3">
    <source>
        <dbReference type="ARBA" id="ARBA00022473"/>
    </source>
</evidence>
<sequence>MRFWNTLLLCFLFVQYCASIHWLALGLAGNRLDRSRIAYSCKNMKGLTKKQIRFCRKNPDMMDSVRYGAQNAYAECQYQFNKRRWNCTLIDPTTLELISDVMLRDGTRESAFVHAVSAAGVAYRVTRDCARGLNERCGCDQSMLNIDPQVRTYDYQGCSDNVQYGIAISREFVDAAERGRNATQRAILNLHNNRAGRQVLEKSLRRECKCHGMSGSCEIKTCWDTLPTFREIGMIIKDKFDGASEVTIEEEDDDQPRIVMKNSQFKRHTNADLIYMSPSPDFCDADPARGIFGTKGRECNITSQGVDGCQLLCCNRGFERRVFFEVDQCNCKFHYCCRVECEPCERRIERHFCL</sequence>
<dbReference type="InterPro" id="IPR043158">
    <property type="entry name" value="Wnt_C"/>
</dbReference>
<evidence type="ECO:0000256" key="5">
    <source>
        <dbReference type="ARBA" id="ARBA00022530"/>
    </source>
</evidence>
<gene>
    <name evidence="12" type="ORF">HPLM_LOCUS10610</name>
</gene>
<dbReference type="InterPro" id="IPR005817">
    <property type="entry name" value="Wnt"/>
</dbReference>
<dbReference type="GO" id="GO:0060070">
    <property type="term" value="P:canonical Wnt signaling pathway"/>
    <property type="evidence" value="ECO:0007669"/>
    <property type="project" value="TreeGrafter"/>
</dbReference>
<dbReference type="AlphaFoldDB" id="A0A0N4WI55"/>
<dbReference type="GO" id="GO:0030182">
    <property type="term" value="P:neuron differentiation"/>
    <property type="evidence" value="ECO:0007669"/>
    <property type="project" value="TreeGrafter"/>
</dbReference>
<keyword evidence="11" id="KW-0732">Signal</keyword>
<evidence type="ECO:0000256" key="7">
    <source>
        <dbReference type="ARBA" id="ARBA00023157"/>
    </source>
</evidence>
<dbReference type="FunFam" id="3.30.2460.20:FF:000001">
    <property type="entry name" value="Wnt homolog"/>
    <property type="match status" value="1"/>
</dbReference>
<dbReference type="PROSITE" id="PS00246">
    <property type="entry name" value="WNT1"/>
    <property type="match status" value="1"/>
</dbReference>
<evidence type="ECO:0000256" key="6">
    <source>
        <dbReference type="ARBA" id="ARBA00022687"/>
    </source>
</evidence>
<evidence type="ECO:0000313" key="13">
    <source>
        <dbReference type="Proteomes" id="UP000268014"/>
    </source>
</evidence>
<comment type="similarity">
    <text evidence="2 10">Belongs to the Wnt family.</text>
</comment>
<proteinExistence type="inferred from homology"/>
<evidence type="ECO:0000313" key="12">
    <source>
        <dbReference type="EMBL" id="VDO40630.1"/>
    </source>
</evidence>
<protein>
    <recommendedName>
        <fullName evidence="10">Protein Wnt</fullName>
    </recommendedName>
</protein>
<keyword evidence="6 10" id="KW-0879">Wnt signaling pathway</keyword>
<evidence type="ECO:0000256" key="8">
    <source>
        <dbReference type="ARBA" id="ARBA00023180"/>
    </source>
</evidence>
<evidence type="ECO:0000256" key="4">
    <source>
        <dbReference type="ARBA" id="ARBA00022525"/>
    </source>
</evidence>
<evidence type="ECO:0000256" key="2">
    <source>
        <dbReference type="ARBA" id="ARBA00005683"/>
    </source>
</evidence>
<comment type="function">
    <text evidence="10">Ligand for members of the frizzled family of seven transmembrane receptors.</text>
</comment>
<name>A0A0N4WI55_HAEPC</name>
<comment type="subcellular location">
    <subcellularLocation>
        <location evidence="1 10">Secreted</location>
        <location evidence="1 10">Extracellular space</location>
        <location evidence="1 10">Extracellular matrix</location>
    </subcellularLocation>
</comment>
<feature type="signal peptide" evidence="11">
    <location>
        <begin position="1"/>
        <end position="19"/>
    </location>
</feature>